<protein>
    <submittedName>
        <fullName evidence="4">Putative aminotransferase</fullName>
    </submittedName>
</protein>
<dbReference type="InterPro" id="IPR015424">
    <property type="entry name" value="PyrdxlP-dep_Trfase"/>
</dbReference>
<dbReference type="GO" id="GO:0006520">
    <property type="term" value="P:amino acid metabolic process"/>
    <property type="evidence" value="ECO:0007669"/>
    <property type="project" value="TreeGrafter"/>
</dbReference>
<keyword evidence="5" id="KW-1185">Reference proteome</keyword>
<accession>A0A5J5F7N6</accession>
<reference evidence="4 5" key="1">
    <citation type="submission" date="2019-09" db="EMBL/GenBank/DDBJ databases">
        <title>Draft genome of the ectomycorrhizal ascomycete Sphaerosporella brunnea.</title>
        <authorList>
            <consortium name="DOE Joint Genome Institute"/>
            <person name="Benucci G.M."/>
            <person name="Marozzi G."/>
            <person name="Antonielli L."/>
            <person name="Sanchez S."/>
            <person name="Marco P."/>
            <person name="Wang X."/>
            <person name="Falini L.B."/>
            <person name="Barry K."/>
            <person name="Haridas S."/>
            <person name="Lipzen A."/>
            <person name="Labutti K."/>
            <person name="Grigoriev I.V."/>
            <person name="Murat C."/>
            <person name="Martin F."/>
            <person name="Albertini E."/>
            <person name="Donnini D."/>
            <person name="Bonito G."/>
        </authorList>
    </citation>
    <scope>NUCLEOTIDE SEQUENCE [LARGE SCALE GENOMIC DNA]</scope>
    <source>
        <strain evidence="4 5">Sb_GMNB300</strain>
    </source>
</reference>
<dbReference type="InterPro" id="IPR050478">
    <property type="entry name" value="Ethylene_sulfur-biosynth"/>
</dbReference>
<dbReference type="InterPro" id="IPR015421">
    <property type="entry name" value="PyrdxlP-dep_Trfase_major"/>
</dbReference>
<evidence type="ECO:0000259" key="3">
    <source>
        <dbReference type="Pfam" id="PF00155"/>
    </source>
</evidence>
<dbReference type="GO" id="GO:0030170">
    <property type="term" value="F:pyridoxal phosphate binding"/>
    <property type="evidence" value="ECO:0007669"/>
    <property type="project" value="InterPro"/>
</dbReference>
<gene>
    <name evidence="4" type="ORF">FN846DRAFT_992960</name>
</gene>
<sequence length="422" mass="46819">MQELFPFLSSRAAAKIVDNTLLEKYEALAANLYDRETNPEGIINLGVAENALMYEELIEFINKNLSVDDFDCTYGTGPTGSVSLRSGLAKLMNTYFSPATPVLPQHISMSSGVSAVLELVAWALANPGDGILIGRPFYMAFPHDFEARAEVNVVPVAFELSDPFAVDCVQWYEKALEEFESRPGASGRVRALVLCNPHNPLGECYTREALVALMKMCQKRGIHFISDEIYALSKFDNEEAPDAPTFTSALSIPLDGVIEPALVHVLYGMSKDWSANGFRVGAFISQHNKQVLQGFGAVSVFGWPSSISDRTWSAILNDEGFIKMWIDTNSKRLGENYKRATALLRKHGIKYRAKANAALFLWIDLSPYLSAATWEAERDLAKRLMQGGVNFGAGEDFKSESPGWFRIVFSMPWDLVEKGLNR</sequence>
<dbReference type="Proteomes" id="UP000326924">
    <property type="component" value="Unassembled WGS sequence"/>
</dbReference>
<proteinExistence type="inferred from homology"/>
<evidence type="ECO:0000313" key="5">
    <source>
        <dbReference type="Proteomes" id="UP000326924"/>
    </source>
</evidence>
<dbReference type="EMBL" id="VXIS01000020">
    <property type="protein sequence ID" value="KAA8912726.1"/>
    <property type="molecule type" value="Genomic_DNA"/>
</dbReference>
<dbReference type="PANTHER" id="PTHR43795">
    <property type="entry name" value="BIFUNCTIONAL ASPARTATE AMINOTRANSFERASE AND GLUTAMATE/ASPARTATE-PREPHENATE AMINOTRANSFERASE-RELATED"/>
    <property type="match status" value="1"/>
</dbReference>
<dbReference type="OrthoDB" id="7042322at2759"/>
<feature type="domain" description="Aminotransferase class I/classII large" evidence="3">
    <location>
        <begin position="42"/>
        <end position="420"/>
    </location>
</feature>
<keyword evidence="2" id="KW-0663">Pyridoxal phosphate</keyword>
<dbReference type="InParanoid" id="A0A5J5F7N6"/>
<dbReference type="PRINTS" id="PR00753">
    <property type="entry name" value="ACCSYNTHASE"/>
</dbReference>
<evidence type="ECO:0000256" key="2">
    <source>
        <dbReference type="ARBA" id="ARBA00022898"/>
    </source>
</evidence>
<dbReference type="AlphaFoldDB" id="A0A5J5F7N6"/>
<dbReference type="InterPro" id="IPR004838">
    <property type="entry name" value="NHTrfase_class1_PyrdxlP-BS"/>
</dbReference>
<comment type="similarity">
    <text evidence="1">Belongs to the class-I pyridoxal-phosphate-dependent aminotransferase family.</text>
</comment>
<name>A0A5J5F7N6_9PEZI</name>
<dbReference type="PANTHER" id="PTHR43795:SF39">
    <property type="entry name" value="AMINOTRANSFERASE CLASS I_CLASSII DOMAIN-CONTAINING PROTEIN"/>
    <property type="match status" value="1"/>
</dbReference>
<dbReference type="PROSITE" id="PS00105">
    <property type="entry name" value="AA_TRANSFER_CLASS_1"/>
    <property type="match status" value="1"/>
</dbReference>
<dbReference type="SUPFAM" id="SSF53383">
    <property type="entry name" value="PLP-dependent transferases"/>
    <property type="match status" value="1"/>
</dbReference>
<keyword evidence="4" id="KW-0808">Transferase</keyword>
<dbReference type="InterPro" id="IPR004839">
    <property type="entry name" value="Aminotransferase_I/II_large"/>
</dbReference>
<organism evidence="4 5">
    <name type="scientific">Sphaerosporella brunnea</name>
    <dbReference type="NCBI Taxonomy" id="1250544"/>
    <lineage>
        <taxon>Eukaryota</taxon>
        <taxon>Fungi</taxon>
        <taxon>Dikarya</taxon>
        <taxon>Ascomycota</taxon>
        <taxon>Pezizomycotina</taxon>
        <taxon>Pezizomycetes</taxon>
        <taxon>Pezizales</taxon>
        <taxon>Pyronemataceae</taxon>
        <taxon>Sphaerosporella</taxon>
    </lineage>
</organism>
<comment type="caution">
    <text evidence="4">The sequence shown here is derived from an EMBL/GenBank/DDBJ whole genome shotgun (WGS) entry which is preliminary data.</text>
</comment>
<dbReference type="InterPro" id="IPR015422">
    <property type="entry name" value="PyrdxlP-dep_Trfase_small"/>
</dbReference>
<dbReference type="Pfam" id="PF00155">
    <property type="entry name" value="Aminotran_1_2"/>
    <property type="match status" value="1"/>
</dbReference>
<keyword evidence="4" id="KW-0032">Aminotransferase</keyword>
<evidence type="ECO:0000313" key="4">
    <source>
        <dbReference type="EMBL" id="KAA8912726.1"/>
    </source>
</evidence>
<dbReference type="Gene3D" id="3.40.640.10">
    <property type="entry name" value="Type I PLP-dependent aspartate aminotransferase-like (Major domain)"/>
    <property type="match status" value="1"/>
</dbReference>
<dbReference type="GO" id="GO:0008483">
    <property type="term" value="F:transaminase activity"/>
    <property type="evidence" value="ECO:0007669"/>
    <property type="project" value="UniProtKB-KW"/>
</dbReference>
<evidence type="ECO:0000256" key="1">
    <source>
        <dbReference type="ARBA" id="ARBA00007441"/>
    </source>
</evidence>
<dbReference type="CDD" id="cd00609">
    <property type="entry name" value="AAT_like"/>
    <property type="match status" value="1"/>
</dbReference>
<dbReference type="Gene3D" id="3.90.1150.10">
    <property type="entry name" value="Aspartate Aminotransferase, domain 1"/>
    <property type="match status" value="1"/>
</dbReference>